<evidence type="ECO:0000313" key="9">
    <source>
        <dbReference type="EMBL" id="EFD92313.1"/>
    </source>
</evidence>
<evidence type="ECO:0000256" key="4">
    <source>
        <dbReference type="ARBA" id="ARBA00022695"/>
    </source>
</evidence>
<evidence type="ECO:0000256" key="7">
    <source>
        <dbReference type="SAM" id="Phobius"/>
    </source>
</evidence>
<dbReference type="Proteomes" id="UP000009376">
    <property type="component" value="Unassembled WGS sequence"/>
</dbReference>
<evidence type="ECO:0000256" key="1">
    <source>
        <dbReference type="ARBA" id="ARBA00012418"/>
    </source>
</evidence>
<protein>
    <recommendedName>
        <fullName evidence="1">DNA-directed RNA polymerase</fullName>
        <ecNumber evidence="1">2.7.7.6</ecNumber>
    </recommendedName>
</protein>
<proteinExistence type="predicted"/>
<keyword evidence="7" id="KW-1133">Transmembrane helix</keyword>
<dbReference type="InterPro" id="IPR007081">
    <property type="entry name" value="RNA_pol_Rpb1_5"/>
</dbReference>
<dbReference type="GO" id="GO:0003899">
    <property type="term" value="F:DNA-directed RNA polymerase activity"/>
    <property type="evidence" value="ECO:0007669"/>
    <property type="project" value="UniProtKB-EC"/>
</dbReference>
<keyword evidence="4" id="KW-0548">Nucleotidyltransferase</keyword>
<evidence type="ECO:0000256" key="3">
    <source>
        <dbReference type="ARBA" id="ARBA00022679"/>
    </source>
</evidence>
<feature type="domain" description="RNA polymerase Rpb1" evidence="8">
    <location>
        <begin position="13"/>
        <end position="85"/>
    </location>
</feature>
<organism evidence="9 10">
    <name type="scientific">Candidatus Parvarchaeum acidophilus ARMAN-5</name>
    <dbReference type="NCBI Taxonomy" id="662762"/>
    <lineage>
        <taxon>Archaea</taxon>
        <taxon>Candidatus Parvarchaeota</taxon>
        <taxon>Candidatus Parvarchaeum</taxon>
    </lineage>
</organism>
<keyword evidence="5" id="KW-0804">Transcription</keyword>
<keyword evidence="7" id="KW-0812">Transmembrane</keyword>
<keyword evidence="7" id="KW-0472">Membrane</keyword>
<dbReference type="GO" id="GO:0000428">
    <property type="term" value="C:DNA-directed RNA polymerase complex"/>
    <property type="evidence" value="ECO:0007669"/>
    <property type="project" value="UniProtKB-KW"/>
</dbReference>
<evidence type="ECO:0000256" key="6">
    <source>
        <dbReference type="ARBA" id="ARBA00048552"/>
    </source>
</evidence>
<feature type="transmembrane region" description="Helical" evidence="7">
    <location>
        <begin position="80"/>
        <end position="100"/>
    </location>
</feature>
<gene>
    <name evidence="9" type="ORF">BJBARM5_0985</name>
</gene>
<keyword evidence="3" id="KW-0808">Transferase</keyword>
<dbReference type="AlphaFoldDB" id="D6GWV9"/>
<dbReference type="PANTHER" id="PTHR19376">
    <property type="entry name" value="DNA-DIRECTED RNA POLYMERASE"/>
    <property type="match status" value="1"/>
</dbReference>
<comment type="catalytic activity">
    <reaction evidence="6">
        <text>RNA(n) + a ribonucleoside 5'-triphosphate = RNA(n+1) + diphosphate</text>
        <dbReference type="Rhea" id="RHEA:21248"/>
        <dbReference type="Rhea" id="RHEA-COMP:14527"/>
        <dbReference type="Rhea" id="RHEA-COMP:17342"/>
        <dbReference type="ChEBI" id="CHEBI:33019"/>
        <dbReference type="ChEBI" id="CHEBI:61557"/>
        <dbReference type="ChEBI" id="CHEBI:140395"/>
        <dbReference type="EC" id="2.7.7.6"/>
    </reaction>
</comment>
<dbReference type="GO" id="GO:0006351">
    <property type="term" value="P:DNA-templated transcription"/>
    <property type="evidence" value="ECO:0007669"/>
    <property type="project" value="InterPro"/>
</dbReference>
<dbReference type="Pfam" id="PF04998">
    <property type="entry name" value="RNA_pol_Rpb1_5"/>
    <property type="match status" value="1"/>
</dbReference>
<accession>D6GWV9</accession>
<evidence type="ECO:0000256" key="5">
    <source>
        <dbReference type="ARBA" id="ARBA00023163"/>
    </source>
</evidence>
<dbReference type="EC" id="2.7.7.6" evidence="1"/>
<dbReference type="SUPFAM" id="SSF64484">
    <property type="entry name" value="beta and beta-prime subunits of DNA dependent RNA-polymerase"/>
    <property type="match status" value="1"/>
</dbReference>
<sequence length="104" mass="11612">MKTQVPEKYIIAFKKKYGEDADLNELEKIYKRSLVTPGEAVGVIAAQSIGEASTQLTLRTKHAAGLSVINTTTGFKLIKYIANSSISYFLLYPIWGYYIICSRV</sequence>
<dbReference type="PANTHER" id="PTHR19376:SF54">
    <property type="entry name" value="DNA-DIRECTED RNA POLYMERASE SUBUNIT BETA"/>
    <property type="match status" value="1"/>
</dbReference>
<dbReference type="GO" id="GO:0003677">
    <property type="term" value="F:DNA binding"/>
    <property type="evidence" value="ECO:0007669"/>
    <property type="project" value="InterPro"/>
</dbReference>
<evidence type="ECO:0000256" key="2">
    <source>
        <dbReference type="ARBA" id="ARBA00022478"/>
    </source>
</evidence>
<evidence type="ECO:0000259" key="8">
    <source>
        <dbReference type="Pfam" id="PF04998"/>
    </source>
</evidence>
<dbReference type="InterPro" id="IPR045867">
    <property type="entry name" value="DNA-dir_RpoC_beta_prime"/>
</dbReference>
<dbReference type="EMBL" id="GG745610">
    <property type="protein sequence ID" value="EFD92313.1"/>
    <property type="molecule type" value="Genomic_DNA"/>
</dbReference>
<keyword evidence="2" id="KW-0240">DNA-directed RNA polymerase</keyword>
<evidence type="ECO:0000313" key="10">
    <source>
        <dbReference type="Proteomes" id="UP000009376"/>
    </source>
</evidence>
<reference evidence="9 10" key="1">
    <citation type="journal article" date="2010" name="Proc. Natl. Acad. Sci. U.S.A.">
        <title>Enigmatic, ultrasmall, uncultivated Archaea.</title>
        <authorList>
            <person name="Baker B.J."/>
            <person name="Comolli L.R."/>
            <person name="Dick G.J."/>
            <person name="Hauser L.J."/>
            <person name="Hyatt D."/>
            <person name="Dill B.D."/>
            <person name="Land M.L."/>
            <person name="Verberkmoes N.C."/>
            <person name="Hettich R.L."/>
            <person name="Banfield J.F."/>
        </authorList>
    </citation>
    <scope>NUCLEOTIDE SEQUENCE [LARGE SCALE GENOMIC DNA]</scope>
</reference>
<name>D6GWV9_PARA5</name>